<evidence type="ECO:0000256" key="1">
    <source>
        <dbReference type="SAM" id="SignalP"/>
    </source>
</evidence>
<accession>A0ABT2CZU6</accession>
<evidence type="ECO:0000313" key="2">
    <source>
        <dbReference type="EMBL" id="MCS0659335.1"/>
    </source>
</evidence>
<sequence>MGKHRKTWATQAWIAIFAILLSVFAPALNHLPAAQASEHEVEVCTSEGMAMVAVDDDGHDHDGQPGGAQHDGGGHCGYCGLHTGSHAFIPPSPIAPLAPSGAALMPRLFYQSPRLLFAWTVASSRAPPALA</sequence>
<organism evidence="2 3">
    <name type="scientific">Massilia terrae</name>
    <dbReference type="NCBI Taxonomy" id="1811224"/>
    <lineage>
        <taxon>Bacteria</taxon>
        <taxon>Pseudomonadati</taxon>
        <taxon>Pseudomonadota</taxon>
        <taxon>Betaproteobacteria</taxon>
        <taxon>Burkholderiales</taxon>
        <taxon>Oxalobacteraceae</taxon>
        <taxon>Telluria group</taxon>
        <taxon>Massilia</taxon>
    </lineage>
</organism>
<keyword evidence="3" id="KW-1185">Reference proteome</keyword>
<name>A0ABT2CZU6_9BURK</name>
<dbReference type="EMBL" id="JANUGU010000004">
    <property type="protein sequence ID" value="MCS0659335.1"/>
    <property type="molecule type" value="Genomic_DNA"/>
</dbReference>
<feature type="chain" id="PRO_5045131213" evidence="1">
    <location>
        <begin position="28"/>
        <end position="131"/>
    </location>
</feature>
<gene>
    <name evidence="2" type="ORF">NX778_14790</name>
</gene>
<protein>
    <submittedName>
        <fullName evidence="2">DUF2946 domain-containing protein</fullName>
    </submittedName>
</protein>
<dbReference type="Pfam" id="PF11162">
    <property type="entry name" value="DUF2946"/>
    <property type="match status" value="1"/>
</dbReference>
<dbReference type="RefSeq" id="WP_258812516.1">
    <property type="nucleotide sequence ID" value="NZ_JANUGU010000004.1"/>
</dbReference>
<reference evidence="2 3" key="1">
    <citation type="submission" date="2022-08" db="EMBL/GenBank/DDBJ databases">
        <title>Reclassification of Massilia species as members of the genera Telluria, Duganella, Pseudoduganella, Mokoshia gen. nov. and Zemynaea gen. nov. using orthogonal and non-orthogonal genome-based approaches.</title>
        <authorList>
            <person name="Bowman J.P."/>
        </authorList>
    </citation>
    <scope>NUCLEOTIDE SEQUENCE [LARGE SCALE GENOMIC DNA]</scope>
    <source>
        <strain evidence="2 3">JCM 31606</strain>
    </source>
</reference>
<comment type="caution">
    <text evidence="2">The sequence shown here is derived from an EMBL/GenBank/DDBJ whole genome shotgun (WGS) entry which is preliminary data.</text>
</comment>
<dbReference type="InterPro" id="IPR021333">
    <property type="entry name" value="DUF2946"/>
</dbReference>
<feature type="signal peptide" evidence="1">
    <location>
        <begin position="1"/>
        <end position="27"/>
    </location>
</feature>
<keyword evidence="1" id="KW-0732">Signal</keyword>
<evidence type="ECO:0000313" key="3">
    <source>
        <dbReference type="Proteomes" id="UP001204621"/>
    </source>
</evidence>
<proteinExistence type="predicted"/>
<dbReference type="Proteomes" id="UP001204621">
    <property type="component" value="Unassembled WGS sequence"/>
</dbReference>